<reference evidence="3 4" key="1">
    <citation type="submission" date="2024-03" db="EMBL/GenBank/DDBJ databases">
        <title>Adaptation during the transition from Ophiocordyceps entomopathogen to insect associate is accompanied by gene loss and intensified selection.</title>
        <authorList>
            <person name="Ward C.M."/>
            <person name="Onetto C.A."/>
            <person name="Borneman A.R."/>
        </authorList>
    </citation>
    <scope>NUCLEOTIDE SEQUENCE [LARGE SCALE GENOMIC DNA]</scope>
    <source>
        <strain evidence="3">AWRI1</strain>
        <tissue evidence="3">Single Adult Female</tissue>
    </source>
</reference>
<proteinExistence type="predicted"/>
<sequence>MSVPNEFLGSNHSFHPDNVPLVIQAAHSNSNFAASPATNNVAQFCGTNFFPNTFGYDVSMLPFLHHTTQRAAHFNSPFVQQSKVAQPEVSSKDEVPQLTASVNCTTTSFNNDVTAQSAYWSRQSQLGSFGVPSHEISSNQVEEKSPYENVLNAHYIAQSLNNLNQLPMTDGDKKANQQKNKESVKKQPQSYVPQKSMNDMKMFQMHDEMGYRNGVINHGQIATKLDQNKLINYKKMSNEVPASETPVMAARDYRTFKSEASLFHTAAPVVKYTGKASKQFAQKVAVKTNPASAAVPLMKNQRGVSCSPLMAAKMADFHREDSRSSPLSDDNMGEQMRYSSPNNIKEQEAVYHNLNNMNNICHPSGVLGAPLISAYRDQHQDMTCHMNGNKNKVTAQFSKLPTNSSPNSAIVADTSQMSRKAPFTPPYLFNEQLNQQKRPEKPSERVETHVQVAANAAKMAMHGDVNSMLMSKQSSNGSVGYSSVIMRTDRNYETDEKMEKSARQQRQQPVLWQNNNESVKADKANSYKNELTAQGQRNLLLGLTERQQLYFDNSPCQPHITQNMANLKCNSTKNAMKSMYDPGQHVMEAQQMPAEQKLHQYQQYMPPVKLPTTPMNQPILESADEKSFSRKRRSPKTPEYAQNRDPPPAHVNLYQQQMQSNPYAMENAAVNRYEVPNQYYSQNSMQSYTNLAAVSEQPHHQTPSMTSRMSNCGSPMRQMSQVAPTHTLSTYFASAQPNQYAESEYQVPAGSAYADPMQHYASNDVPSYVPNMMTSNCEPQVDESRSKVIVPDVEDEFKFLFDPTLHRYKEIARPAEEEALYRNKSAIFYRNKIDFLTSYMKFLENNCESVETLSDANSATVKTWNRYKAVYQPSASSECNKDELKPKPVPAPLPKEPVKPVPKEPVKLPPVAVTTKEPECNFENDPRYYPLPKSSDKRRLDSSSEDEFDDSSKKAKTSDNDGVRKSSGEKPKKKVSFKKDIKTVKIIESSKKKVPKKDAERDAKKSSKVQKTKPEKVEKVKRKMEKPTKNGSVEKIKPKVEKAMAEVKVAKPTVVPPKKRSSKDSNKELPLEIPRRKVSDRKAKDEIKSRIKGAMDSDDELQSSSDSDPSWTPKDDDEENSKRRSLKMRSVRMRVKSSKKSNDQDFEDHFQHKSVSKKEPKDSSSDLLKGLKFSEKSTKHERFYILKNQVNTKHSTLWKLEGDKLQKFEPVDQNGRQCFSSTSVMAKLSDFNLNKYQEVEASVVEVKADKVIVEVCDETDIPTDFKIKEKFMKESRCYENQFGVYIQTLVSQALDSNFLTEIEKENDVYFLKNMKVIDDVTSTYLVDLTAVVKWGSSSIDVLVKTWPFVSMKSMKNDSTASKKCAACNKMASKKTAIFYGQPYQRDTLQGCNSNSIPNNVDKTIDLCGGCAGEIKLFNKIWHQKYHVFVECAKYVSKKKADEKNKSTTDILNELLADSSWLSKLFYDIRNVWLQIWTIVQKMKES</sequence>
<feature type="domain" description="DUF4211" evidence="2">
    <location>
        <begin position="1264"/>
        <end position="1388"/>
    </location>
</feature>
<protein>
    <recommendedName>
        <fullName evidence="2">DUF4211 domain-containing protein</fullName>
    </recommendedName>
</protein>
<feature type="region of interest" description="Disordered" evidence="1">
    <location>
        <begin position="167"/>
        <end position="192"/>
    </location>
</feature>
<feature type="compositionally biased region" description="Basic and acidic residues" evidence="1">
    <location>
        <begin position="977"/>
        <end position="1005"/>
    </location>
</feature>
<name>A0AAN9Y2U2_9HEMI</name>
<accession>A0AAN9Y2U2</accession>
<feature type="compositionally biased region" description="Basic and acidic residues" evidence="1">
    <location>
        <begin position="1025"/>
        <end position="1049"/>
    </location>
</feature>
<feature type="compositionally biased region" description="Basic and acidic residues" evidence="1">
    <location>
        <begin position="170"/>
        <end position="185"/>
    </location>
</feature>
<evidence type="ECO:0000256" key="1">
    <source>
        <dbReference type="SAM" id="MobiDB-lite"/>
    </source>
</evidence>
<feature type="compositionally biased region" description="Basic and acidic residues" evidence="1">
    <location>
        <begin position="1140"/>
        <end position="1164"/>
    </location>
</feature>
<dbReference type="PANTHER" id="PTHR14689:SF0">
    <property type="entry name" value="COILED-COIL DOMAIN-CONTAINING PROTEIN 82"/>
    <property type="match status" value="1"/>
</dbReference>
<feature type="compositionally biased region" description="Basic and acidic residues" evidence="1">
    <location>
        <begin position="950"/>
        <end position="970"/>
    </location>
</feature>
<feature type="compositionally biased region" description="Basic and acidic residues" evidence="1">
    <location>
        <begin position="1062"/>
        <end position="1095"/>
    </location>
</feature>
<feature type="region of interest" description="Disordered" evidence="1">
    <location>
        <begin position="875"/>
        <end position="1166"/>
    </location>
</feature>
<feature type="compositionally biased region" description="Basic residues" evidence="1">
    <location>
        <begin position="1123"/>
        <end position="1139"/>
    </location>
</feature>
<evidence type="ECO:0000259" key="2">
    <source>
        <dbReference type="Pfam" id="PF13926"/>
    </source>
</evidence>
<feature type="compositionally biased region" description="Low complexity" evidence="1">
    <location>
        <begin position="1102"/>
        <end position="1112"/>
    </location>
</feature>
<dbReference type="GO" id="GO:0005634">
    <property type="term" value="C:nucleus"/>
    <property type="evidence" value="ECO:0007669"/>
    <property type="project" value="TreeGrafter"/>
</dbReference>
<dbReference type="EMBL" id="JBBCAQ010000028">
    <property type="protein sequence ID" value="KAK7585921.1"/>
    <property type="molecule type" value="Genomic_DNA"/>
</dbReference>
<comment type="caution">
    <text evidence="3">The sequence shown here is derived from an EMBL/GenBank/DDBJ whole genome shotgun (WGS) entry which is preliminary data.</text>
</comment>
<dbReference type="PANTHER" id="PTHR14689">
    <property type="entry name" value="PHORBOL-ESTER_DAG-TYPE DOMAIN-CONTAINING PROTEIN"/>
    <property type="match status" value="1"/>
</dbReference>
<keyword evidence="4" id="KW-1185">Reference proteome</keyword>
<dbReference type="Pfam" id="PF13926">
    <property type="entry name" value="DUF4211"/>
    <property type="match status" value="1"/>
</dbReference>
<dbReference type="Proteomes" id="UP001367676">
    <property type="component" value="Unassembled WGS sequence"/>
</dbReference>
<dbReference type="InterPro" id="IPR025451">
    <property type="entry name" value="DUF4211"/>
</dbReference>
<feature type="compositionally biased region" description="Basic and acidic residues" evidence="1">
    <location>
        <begin position="896"/>
        <end position="906"/>
    </location>
</feature>
<organism evidence="3 4">
    <name type="scientific">Parthenolecanium corni</name>
    <dbReference type="NCBI Taxonomy" id="536013"/>
    <lineage>
        <taxon>Eukaryota</taxon>
        <taxon>Metazoa</taxon>
        <taxon>Ecdysozoa</taxon>
        <taxon>Arthropoda</taxon>
        <taxon>Hexapoda</taxon>
        <taxon>Insecta</taxon>
        <taxon>Pterygota</taxon>
        <taxon>Neoptera</taxon>
        <taxon>Paraneoptera</taxon>
        <taxon>Hemiptera</taxon>
        <taxon>Sternorrhyncha</taxon>
        <taxon>Coccoidea</taxon>
        <taxon>Coccidae</taxon>
        <taxon>Parthenolecanium</taxon>
    </lineage>
</organism>
<evidence type="ECO:0000313" key="4">
    <source>
        <dbReference type="Proteomes" id="UP001367676"/>
    </source>
</evidence>
<feature type="region of interest" description="Disordered" evidence="1">
    <location>
        <begin position="621"/>
        <end position="650"/>
    </location>
</feature>
<evidence type="ECO:0000313" key="3">
    <source>
        <dbReference type="EMBL" id="KAK7585921.1"/>
    </source>
</evidence>
<gene>
    <name evidence="3" type="ORF">V9T40_000100</name>
</gene>